<dbReference type="SUPFAM" id="SSF48452">
    <property type="entry name" value="TPR-like"/>
    <property type="match status" value="1"/>
</dbReference>
<keyword evidence="1" id="KW-0677">Repeat</keyword>
<gene>
    <name evidence="4" type="ORF">UV59_C0017G0008</name>
</gene>
<dbReference type="Proteomes" id="UP000034543">
    <property type="component" value="Unassembled WGS sequence"/>
</dbReference>
<feature type="transmembrane region" description="Helical" evidence="3">
    <location>
        <begin position="351"/>
        <end position="370"/>
    </location>
</feature>
<organism evidence="4 5">
    <name type="scientific">Candidatus Gottesmanbacteria bacterium GW2011_GWA1_43_11</name>
    <dbReference type="NCBI Taxonomy" id="1618436"/>
    <lineage>
        <taxon>Bacteria</taxon>
        <taxon>Candidatus Gottesmaniibacteriota</taxon>
    </lineage>
</organism>
<feature type="transmembrane region" description="Helical" evidence="3">
    <location>
        <begin position="12"/>
        <end position="33"/>
    </location>
</feature>
<reference evidence="4 5" key="1">
    <citation type="journal article" date="2015" name="Nature">
        <title>rRNA introns, odd ribosomes, and small enigmatic genomes across a large radiation of phyla.</title>
        <authorList>
            <person name="Brown C.T."/>
            <person name="Hug L.A."/>
            <person name="Thomas B.C."/>
            <person name="Sharon I."/>
            <person name="Castelle C.J."/>
            <person name="Singh A."/>
            <person name="Wilkins M.J."/>
            <person name="Williams K.H."/>
            <person name="Banfield J.F."/>
        </authorList>
    </citation>
    <scope>NUCLEOTIDE SEQUENCE [LARGE SCALE GENOMIC DNA]</scope>
</reference>
<feature type="transmembrane region" description="Helical" evidence="3">
    <location>
        <begin position="377"/>
        <end position="397"/>
    </location>
</feature>
<keyword evidence="3" id="KW-1133">Transmembrane helix</keyword>
<dbReference type="InterPro" id="IPR011990">
    <property type="entry name" value="TPR-like_helical_dom_sf"/>
</dbReference>
<evidence type="ECO:0000256" key="2">
    <source>
        <dbReference type="ARBA" id="ARBA00022803"/>
    </source>
</evidence>
<sequence>MVINALTRLKTAILLLILIGLVVHVNSIFNDFVLGDDTDQIVENLQIRNLVNIPAFFSGSTYFRQESNRAFGLYYKPVMMITYTLIYQIAGADPLLYHLVQVLLFIATSVVLLLLFREFFSPQLAWFLAVVFVVHPANTESVYFAAALQDVLFMLFGTMALLLLVRGQPLATLPKSLLLGILLLTSMFSKETGVAFLLIAGLYVFFFERKFFRRMLQLSLGMFLIYVFFRFGIAHIGFGEQAIARISRAALPVRLMNIPFMLATYALLLVFPAHLEIHQNWLVTSLSTSAVLLPLTLIGVATIALVMLGVKFKQHSRQLFLPFLFFLGWTTVGFVPHLQLIPLDVTLAERWLILPMGGVLGMVGVVVTAGKKRLPPRTILICITSLILIIFSIRTVMRGFNWRSSETLFTHDLQTAQDNYYLENLYASLLLMQGRVAEAEPLVRTSVNGYPFLSNLSNLAIIRLNQGKYDEAETYFEQSLAKEHIYPAVQNYVNFLVFIKKDYGKAKIAIQKYLPNYPGAAYLWMTLALVEHDRGNQTEAVKAALKALSLEQTPIIEEVSRALAAGVEPDVQKYLAP</sequence>
<keyword evidence="3" id="KW-0812">Transmembrane</keyword>
<protein>
    <submittedName>
        <fullName evidence="4">Uncharacterized protein</fullName>
    </submittedName>
</protein>
<feature type="transmembrane region" description="Helical" evidence="3">
    <location>
        <begin position="258"/>
        <end position="275"/>
    </location>
</feature>
<feature type="transmembrane region" description="Helical" evidence="3">
    <location>
        <begin position="96"/>
        <end position="116"/>
    </location>
</feature>
<evidence type="ECO:0000256" key="3">
    <source>
        <dbReference type="SAM" id="Phobius"/>
    </source>
</evidence>
<name>A0A0G1CFH3_9BACT</name>
<keyword evidence="3" id="KW-0472">Membrane</keyword>
<comment type="caution">
    <text evidence="4">The sequence shown here is derived from an EMBL/GenBank/DDBJ whole genome shotgun (WGS) entry which is preliminary data.</text>
</comment>
<dbReference type="STRING" id="1618436.UV59_C0017G0008"/>
<evidence type="ECO:0000256" key="1">
    <source>
        <dbReference type="ARBA" id="ARBA00022737"/>
    </source>
</evidence>
<dbReference type="SMART" id="SM00028">
    <property type="entry name" value="TPR"/>
    <property type="match status" value="2"/>
</dbReference>
<dbReference type="PANTHER" id="PTHR44227:SF3">
    <property type="entry name" value="PROTEIN O-MANNOSYL-TRANSFERASE TMTC4"/>
    <property type="match status" value="1"/>
</dbReference>
<dbReference type="Gene3D" id="1.25.40.10">
    <property type="entry name" value="Tetratricopeptide repeat domain"/>
    <property type="match status" value="1"/>
</dbReference>
<feature type="transmembrane region" description="Helical" evidence="3">
    <location>
        <begin position="144"/>
        <end position="165"/>
    </location>
</feature>
<dbReference type="EMBL" id="LCFB01000017">
    <property type="protein sequence ID" value="KKS84555.1"/>
    <property type="molecule type" value="Genomic_DNA"/>
</dbReference>
<feature type="transmembrane region" description="Helical" evidence="3">
    <location>
        <begin position="281"/>
        <end position="307"/>
    </location>
</feature>
<dbReference type="InterPro" id="IPR052346">
    <property type="entry name" value="O-mannosyl-transferase_TMTC"/>
</dbReference>
<dbReference type="InterPro" id="IPR019734">
    <property type="entry name" value="TPR_rpt"/>
</dbReference>
<evidence type="ECO:0000313" key="5">
    <source>
        <dbReference type="Proteomes" id="UP000034543"/>
    </source>
</evidence>
<keyword evidence="2" id="KW-0802">TPR repeat</keyword>
<evidence type="ECO:0000313" key="4">
    <source>
        <dbReference type="EMBL" id="KKS84555.1"/>
    </source>
</evidence>
<feature type="transmembrane region" description="Helical" evidence="3">
    <location>
        <begin position="177"/>
        <end position="206"/>
    </location>
</feature>
<accession>A0A0G1CFH3</accession>
<dbReference type="Pfam" id="PF13374">
    <property type="entry name" value="TPR_10"/>
    <property type="match status" value="1"/>
</dbReference>
<feature type="transmembrane region" description="Helical" evidence="3">
    <location>
        <begin position="218"/>
        <end position="238"/>
    </location>
</feature>
<dbReference type="PANTHER" id="PTHR44227">
    <property type="match status" value="1"/>
</dbReference>
<feature type="transmembrane region" description="Helical" evidence="3">
    <location>
        <begin position="70"/>
        <end position="90"/>
    </location>
</feature>
<feature type="transmembrane region" description="Helical" evidence="3">
    <location>
        <begin position="319"/>
        <end position="339"/>
    </location>
</feature>
<dbReference type="AlphaFoldDB" id="A0A0G1CFH3"/>
<proteinExistence type="predicted"/>